<dbReference type="Proteomes" id="UP000027318">
    <property type="component" value="Unassembled WGS sequence"/>
</dbReference>
<reference evidence="1 2" key="1">
    <citation type="journal article" date="2005" name="Int. J. Syst. Evol. Microbiol.">
        <title>Nitrincola lacisaponensis gen. nov., sp. nov., a novel alkaliphilic bacterium isolated from an alkaline, saline lake.</title>
        <authorList>
            <person name="Dimitriu P.A."/>
            <person name="Shukla S.K."/>
            <person name="Conradt J."/>
            <person name="Marquez M.C."/>
            <person name="Ventosa A."/>
            <person name="Maglia A."/>
            <person name="Peyton B.M."/>
            <person name="Pinkart H.C."/>
            <person name="Mormile M.R."/>
        </authorList>
    </citation>
    <scope>NUCLEOTIDE SEQUENCE [LARGE SCALE GENOMIC DNA]</scope>
    <source>
        <strain evidence="1 2">4CA</strain>
    </source>
</reference>
<proteinExistence type="predicted"/>
<protein>
    <submittedName>
        <fullName evidence="1">Uncharacterized protein</fullName>
    </submittedName>
</protein>
<name>A0A063Y1Y8_9GAMM</name>
<evidence type="ECO:0000313" key="1">
    <source>
        <dbReference type="EMBL" id="KDE38502.1"/>
    </source>
</evidence>
<organism evidence="1 2">
    <name type="scientific">Nitrincola lacisaponensis</name>
    <dbReference type="NCBI Taxonomy" id="267850"/>
    <lineage>
        <taxon>Bacteria</taxon>
        <taxon>Pseudomonadati</taxon>
        <taxon>Pseudomonadota</taxon>
        <taxon>Gammaproteobacteria</taxon>
        <taxon>Oceanospirillales</taxon>
        <taxon>Oceanospirillaceae</taxon>
        <taxon>Nitrincola</taxon>
    </lineage>
</organism>
<dbReference type="EMBL" id="JMSZ01000042">
    <property type="protein sequence ID" value="KDE38502.1"/>
    <property type="molecule type" value="Genomic_DNA"/>
</dbReference>
<evidence type="ECO:0000313" key="2">
    <source>
        <dbReference type="Proteomes" id="UP000027318"/>
    </source>
</evidence>
<sequence length="62" mass="6823">MPEALSSKDEADKILEQMKGTDFGEYLAIMRQEASEGNTEKLNEVFNAFKAAVQSKPGNKAD</sequence>
<accession>A0A063Y1Y8</accession>
<comment type="caution">
    <text evidence="1">The sequence shown here is derived from an EMBL/GenBank/DDBJ whole genome shotgun (WGS) entry which is preliminary data.</text>
</comment>
<gene>
    <name evidence="1" type="ORF">ADINL_2957</name>
</gene>
<keyword evidence="2" id="KW-1185">Reference proteome</keyword>
<dbReference type="AlphaFoldDB" id="A0A063Y1Y8"/>